<evidence type="ECO:0000256" key="3">
    <source>
        <dbReference type="SAM" id="Phobius"/>
    </source>
</evidence>
<feature type="transmembrane region" description="Helical" evidence="3">
    <location>
        <begin position="423"/>
        <end position="445"/>
    </location>
</feature>
<feature type="transmembrane region" description="Helical" evidence="3">
    <location>
        <begin position="292"/>
        <end position="313"/>
    </location>
</feature>
<accession>A0ABT1NHY3</accession>
<comment type="caution">
    <text evidence="4">The sequence shown here is derived from an EMBL/GenBank/DDBJ whole genome shotgun (WGS) entry which is preliminary data.</text>
</comment>
<evidence type="ECO:0000256" key="1">
    <source>
        <dbReference type="ARBA" id="ARBA00005278"/>
    </source>
</evidence>
<reference evidence="4 5" key="1">
    <citation type="submission" date="2021-10" db="EMBL/GenBank/DDBJ databases">
        <title>Lutispora strain m25 sp. nov., a thermophilic, non-spore-forming bacterium isolated from a lab-scale methanogenic bioreactor digesting anaerobic sludge.</title>
        <authorList>
            <person name="El Houari A."/>
            <person name="Mcdonald J."/>
        </authorList>
    </citation>
    <scope>NUCLEOTIDE SEQUENCE [LARGE SCALE GENOMIC DNA]</scope>
    <source>
        <strain evidence="5">m25</strain>
    </source>
</reference>
<dbReference type="PANTHER" id="PTHR22550:SF5">
    <property type="entry name" value="LEUCINE ZIPPER PROTEIN 4"/>
    <property type="match status" value="1"/>
</dbReference>
<dbReference type="PANTHER" id="PTHR22550">
    <property type="entry name" value="SPORE GERMINATION PROTEIN"/>
    <property type="match status" value="1"/>
</dbReference>
<evidence type="ECO:0000313" key="4">
    <source>
        <dbReference type="EMBL" id="MCQ1530892.1"/>
    </source>
</evidence>
<keyword evidence="5" id="KW-1185">Reference proteome</keyword>
<name>A0ABT1NHY3_9FIRM</name>
<protein>
    <submittedName>
        <fullName evidence="4">Spore germination protein</fullName>
    </submittedName>
</protein>
<dbReference type="InterPro" id="IPR050768">
    <property type="entry name" value="UPF0353/GerABKA_families"/>
</dbReference>
<feature type="transmembrane region" description="Helical" evidence="3">
    <location>
        <begin position="457"/>
        <end position="481"/>
    </location>
</feature>
<evidence type="ECO:0000256" key="2">
    <source>
        <dbReference type="ARBA" id="ARBA00023136"/>
    </source>
</evidence>
<feature type="transmembrane region" description="Helical" evidence="3">
    <location>
        <begin position="325"/>
        <end position="353"/>
    </location>
</feature>
<dbReference type="Pfam" id="PF03323">
    <property type="entry name" value="GerA"/>
    <property type="match status" value="1"/>
</dbReference>
<dbReference type="RefSeq" id="WP_255228413.1">
    <property type="nucleotide sequence ID" value="NZ_JAJEKE010000016.1"/>
</dbReference>
<gene>
    <name evidence="4" type="ORF">LJD61_15270</name>
</gene>
<proteinExistence type="inferred from homology"/>
<keyword evidence="3" id="KW-0812">Transmembrane</keyword>
<comment type="similarity">
    <text evidence="1">Belongs to the GerABKA family.</text>
</comment>
<evidence type="ECO:0000313" key="5">
    <source>
        <dbReference type="Proteomes" id="UP001651880"/>
    </source>
</evidence>
<sequence length="530" mass="59659">MQKKPWNIFIYKDKPKKDKFELLETREDDRGADKSEHNGDDEDSFIYSMLEKNLERLKKDFKIPMNSDITVRKLKICGSIDAFLIFVDGLVNRKLLNEVILKNLMTGTRGLDPEEADLIDMLINKVVNVNDVAKENRFEKIENDILSGFCALFLEGFDSCVLLQVEGYEKRGIEKPENEIVVRGSHESFVEDLPTNLSIVRRLFKNRNLIVETMIVGAESNLKCAVIYQDGVVNPELPKEVKKRIDKVKSQAILSSGMLEQYIEDNRWMLFPQIISTERPDRAISFLLEGKVLVILDGSPFACAMPITFFTLYHTSADNNLRWYYGSFVSIIRMAGILIAVFLSSFYIALVLFSQEMISSELLASIASAREGVPFPTIVELIVMELAFELVREAALRVPGVISQTLGIVGALILGQAAVQAGLVSPILIIIVAATGIGSFTIPDYPLSMAIRISRFFFIALAYMAGFYGISIGMFMFFALMCSMKSFGVPFLAPVTPKLRNSPDVILAKPIKYMKYRPDELNALKKKKKN</sequence>
<dbReference type="PIRSF" id="PIRSF005690">
    <property type="entry name" value="GerBA"/>
    <property type="match status" value="1"/>
</dbReference>
<dbReference type="InterPro" id="IPR004995">
    <property type="entry name" value="Spore_Ger"/>
</dbReference>
<dbReference type="Proteomes" id="UP001651880">
    <property type="component" value="Unassembled WGS sequence"/>
</dbReference>
<organism evidence="4 5">
    <name type="scientific">Lutispora saccharofermentans</name>
    <dbReference type="NCBI Taxonomy" id="3024236"/>
    <lineage>
        <taxon>Bacteria</taxon>
        <taxon>Bacillati</taxon>
        <taxon>Bacillota</taxon>
        <taxon>Clostridia</taxon>
        <taxon>Lutisporales</taxon>
        <taxon>Lutisporaceae</taxon>
        <taxon>Lutispora</taxon>
    </lineage>
</organism>
<dbReference type="EMBL" id="JAJEKE010000016">
    <property type="protein sequence ID" value="MCQ1530892.1"/>
    <property type="molecule type" value="Genomic_DNA"/>
</dbReference>
<keyword evidence="3" id="KW-1133">Transmembrane helix</keyword>
<keyword evidence="2 3" id="KW-0472">Membrane</keyword>